<dbReference type="KEGG" id="prz:GZH47_21525"/>
<evidence type="ECO:0000256" key="2">
    <source>
        <dbReference type="SAM" id="SignalP"/>
    </source>
</evidence>
<dbReference type="Proteomes" id="UP000479114">
    <property type="component" value="Chromosome"/>
</dbReference>
<evidence type="ECO:0000256" key="1">
    <source>
        <dbReference type="SAM" id="MobiDB-lite"/>
    </source>
</evidence>
<accession>A0A6C0P3P4</accession>
<feature type="compositionally biased region" description="Low complexity" evidence="1">
    <location>
        <begin position="264"/>
        <end position="285"/>
    </location>
</feature>
<feature type="compositionally biased region" description="Low complexity" evidence="1">
    <location>
        <begin position="31"/>
        <end position="52"/>
    </location>
</feature>
<proteinExistence type="predicted"/>
<reference evidence="3 4" key="1">
    <citation type="submission" date="2020-02" db="EMBL/GenBank/DDBJ databases">
        <title>Paenibacillus sp. nov., isolated from rhizosphere soil of tomato.</title>
        <authorList>
            <person name="Weon H.-Y."/>
            <person name="Lee S.A."/>
        </authorList>
    </citation>
    <scope>NUCLEOTIDE SEQUENCE [LARGE SCALE GENOMIC DNA]</scope>
    <source>
        <strain evidence="3 4">14171R-81</strain>
    </source>
</reference>
<dbReference type="AlphaFoldDB" id="A0A6C0P3P4"/>
<evidence type="ECO:0000313" key="3">
    <source>
        <dbReference type="EMBL" id="QHW33128.1"/>
    </source>
</evidence>
<gene>
    <name evidence="3" type="ORF">GZH47_21525</name>
</gene>
<dbReference type="RefSeq" id="WP_162643102.1">
    <property type="nucleotide sequence ID" value="NZ_CP048286.1"/>
</dbReference>
<feature type="region of interest" description="Disordered" evidence="1">
    <location>
        <begin position="243"/>
        <end position="285"/>
    </location>
</feature>
<feature type="signal peptide" evidence="2">
    <location>
        <begin position="1"/>
        <end position="26"/>
    </location>
</feature>
<feature type="region of interest" description="Disordered" evidence="1">
    <location>
        <begin position="31"/>
        <end position="59"/>
    </location>
</feature>
<name>A0A6C0P3P4_9BACL</name>
<keyword evidence="4" id="KW-1185">Reference proteome</keyword>
<keyword evidence="2" id="KW-0732">Signal</keyword>
<feature type="chain" id="PRO_5025373333" description="LysM domain-containing protein" evidence="2">
    <location>
        <begin position="27"/>
        <end position="285"/>
    </location>
</feature>
<protein>
    <recommendedName>
        <fullName evidence="5">LysM domain-containing protein</fullName>
    </recommendedName>
</protein>
<evidence type="ECO:0000313" key="4">
    <source>
        <dbReference type="Proteomes" id="UP000479114"/>
    </source>
</evidence>
<dbReference type="EMBL" id="CP048286">
    <property type="protein sequence ID" value="QHW33128.1"/>
    <property type="molecule type" value="Genomic_DNA"/>
</dbReference>
<evidence type="ECO:0008006" key="5">
    <source>
        <dbReference type="Google" id="ProtNLM"/>
    </source>
</evidence>
<organism evidence="3 4">
    <name type="scientific">Paenibacillus rhizovicinus</name>
    <dbReference type="NCBI Taxonomy" id="2704463"/>
    <lineage>
        <taxon>Bacteria</taxon>
        <taxon>Bacillati</taxon>
        <taxon>Bacillota</taxon>
        <taxon>Bacilli</taxon>
        <taxon>Bacillales</taxon>
        <taxon>Paenibacillaceae</taxon>
        <taxon>Paenibacillus</taxon>
    </lineage>
</organism>
<sequence length="285" mass="29308">MKMNKTMKSLTIAAALAVMIPLSAYAATDTTTTTDSSASSSAAATQKDTTQAPKFKQGGFRGGAVSQEVLDLLKLDAKTLQEKLAAGKTLAQIADEQGVTRDALKAAMTTAFDKQQAEQKQKFTDNLDKTLDGQMKFDQGKGMAGHKGFEGRGGGIGFGKLDLTASAKLFGLSADELKKELAAGKSLADVAKEKGVDVQTLIDAQKQTIVDSLNAAVTAGKMTQEQADKAIANAAGIAEKIVNGTQPKAGERGGAKMKHRAAESDQTGSTSDSSAAASAGETSGA</sequence>